<dbReference type="SUPFAM" id="SSF50677">
    <property type="entry name" value="ValRS/IleRS/LeuRS editing domain"/>
    <property type="match status" value="1"/>
</dbReference>
<evidence type="ECO:0000256" key="8">
    <source>
        <dbReference type="ARBA" id="ARBA00022917"/>
    </source>
</evidence>
<keyword evidence="5" id="KW-0436">Ligase</keyword>
<evidence type="ECO:0000259" key="14">
    <source>
        <dbReference type="Pfam" id="PF08264"/>
    </source>
</evidence>
<evidence type="ECO:0000259" key="13">
    <source>
        <dbReference type="Pfam" id="PF00133"/>
    </source>
</evidence>
<accession>A0A0F9SDG4</accession>
<dbReference type="SUPFAM" id="SSF52374">
    <property type="entry name" value="Nucleotidylyl transferase"/>
    <property type="match status" value="1"/>
</dbReference>
<comment type="catalytic activity">
    <reaction evidence="11">
        <text>tRNA(Val) + L-valine + ATP = L-valyl-tRNA(Val) + AMP + diphosphate</text>
        <dbReference type="Rhea" id="RHEA:10704"/>
        <dbReference type="Rhea" id="RHEA-COMP:9672"/>
        <dbReference type="Rhea" id="RHEA-COMP:9708"/>
        <dbReference type="ChEBI" id="CHEBI:30616"/>
        <dbReference type="ChEBI" id="CHEBI:33019"/>
        <dbReference type="ChEBI" id="CHEBI:57762"/>
        <dbReference type="ChEBI" id="CHEBI:78442"/>
        <dbReference type="ChEBI" id="CHEBI:78537"/>
        <dbReference type="ChEBI" id="CHEBI:456215"/>
        <dbReference type="EC" id="6.1.1.9"/>
    </reaction>
</comment>
<gene>
    <name evidence="16" type="ORF">LCGC14_0485290</name>
</gene>
<evidence type="ECO:0000256" key="7">
    <source>
        <dbReference type="ARBA" id="ARBA00022840"/>
    </source>
</evidence>
<dbReference type="HAMAP" id="MF_02004">
    <property type="entry name" value="Val_tRNA_synth_type1"/>
    <property type="match status" value="1"/>
</dbReference>
<dbReference type="EC" id="6.1.1.9" evidence="3"/>
<evidence type="ECO:0000256" key="11">
    <source>
        <dbReference type="ARBA" id="ARBA00047552"/>
    </source>
</evidence>
<keyword evidence="9" id="KW-0030">Aminoacyl-tRNA synthetase</keyword>
<comment type="caution">
    <text evidence="16">The sequence shown here is derived from an EMBL/GenBank/DDBJ whole genome shotgun (WGS) entry which is preliminary data.</text>
</comment>
<dbReference type="InterPro" id="IPR013155">
    <property type="entry name" value="M/V/L/I-tRNA-synth_anticd-bd"/>
</dbReference>
<dbReference type="Gene3D" id="3.40.50.620">
    <property type="entry name" value="HUPs"/>
    <property type="match status" value="2"/>
</dbReference>
<dbReference type="CDD" id="cd07962">
    <property type="entry name" value="Anticodon_Ia_Val"/>
    <property type="match status" value="1"/>
</dbReference>
<keyword evidence="7" id="KW-0067">ATP-binding</keyword>
<dbReference type="InterPro" id="IPR033705">
    <property type="entry name" value="Anticodon_Ia_Val"/>
</dbReference>
<protein>
    <recommendedName>
        <fullName evidence="3">valine--tRNA ligase</fullName>
        <ecNumber evidence="3">6.1.1.9</ecNumber>
    </recommendedName>
    <alternativeName>
        <fullName evidence="10">Valyl-tRNA synthetase</fullName>
    </alternativeName>
</protein>
<keyword evidence="12" id="KW-0175">Coiled coil</keyword>
<dbReference type="Pfam" id="PF08264">
    <property type="entry name" value="Anticodon_1"/>
    <property type="match status" value="1"/>
</dbReference>
<keyword evidence="4" id="KW-0963">Cytoplasm</keyword>
<dbReference type="InterPro" id="IPR009008">
    <property type="entry name" value="Val/Leu/Ile-tRNA-synth_edit"/>
</dbReference>
<evidence type="ECO:0000313" key="16">
    <source>
        <dbReference type="EMBL" id="KKN65069.1"/>
    </source>
</evidence>
<dbReference type="Gene3D" id="1.10.287.380">
    <property type="entry name" value="Valyl-tRNA synthetase, C-terminal domain"/>
    <property type="match status" value="1"/>
</dbReference>
<feature type="domain" description="Valyl-tRNA synthetase tRNA-binding arm" evidence="15">
    <location>
        <begin position="910"/>
        <end position="975"/>
    </location>
</feature>
<dbReference type="GO" id="GO:0006438">
    <property type="term" value="P:valyl-tRNA aminoacylation"/>
    <property type="evidence" value="ECO:0007669"/>
    <property type="project" value="InterPro"/>
</dbReference>
<dbReference type="InterPro" id="IPR001412">
    <property type="entry name" value="aa-tRNA-synth_I_CS"/>
</dbReference>
<dbReference type="InterPro" id="IPR010978">
    <property type="entry name" value="tRNA-bd_arm"/>
</dbReference>
<comment type="subcellular location">
    <subcellularLocation>
        <location evidence="1">Cytoplasm</location>
    </subcellularLocation>
</comment>
<dbReference type="GO" id="GO:0005524">
    <property type="term" value="F:ATP binding"/>
    <property type="evidence" value="ECO:0007669"/>
    <property type="project" value="UniProtKB-KW"/>
</dbReference>
<dbReference type="GO" id="GO:0005829">
    <property type="term" value="C:cytosol"/>
    <property type="evidence" value="ECO:0007669"/>
    <property type="project" value="TreeGrafter"/>
</dbReference>
<evidence type="ECO:0000256" key="9">
    <source>
        <dbReference type="ARBA" id="ARBA00023146"/>
    </source>
</evidence>
<feature type="coiled-coil region" evidence="12">
    <location>
        <begin position="950"/>
        <end position="977"/>
    </location>
</feature>
<dbReference type="FunFam" id="1.10.287.380:FF:000001">
    <property type="entry name" value="Valine--tRNA ligase"/>
    <property type="match status" value="1"/>
</dbReference>
<sequence length="978" mass="109002">MALDKNFDAAEAEARLYAAWEDAGAFKAGANASRSETFSVMIPPPNVTGSLHMGHAFNNTLQDILVRWHRMRGFDTLWQPGQDHAGIATQMVVERELAKDGKRRTDFTRDEFTAKVWEQKQKSGGTIIGQLKRLGTSLDWSRNAFTMSGAPGAPAGEEGNFHDAVIKVFVDMYNKGLIYRGKRLVNWDPHFETAISDLEVESTEVDGHMWHFKYPLADGATYTYVEKDEDGNVTLTEERDYIAIATTRPETMLGDGAVAVHTSDERYAPIVGKLCEIPVGPKAQRRRIPIITDEYPDKNFGSGAVKITGAHDFNDYGVAKRNNIPLYALMDTRGAMRADGLPYDAAAFRAQAIAEGRENAPADATEINLVPEEYRGLDRFEARTRVIEDITAEGLAVMVPSTDPRLGKPIKAPLAPEEGGEERDETLVPLVEPKKIMQPFGDRSKVVIEPMLTDQWFVETAKIVQPAIDAVRNGDVKILPEQDKKVYFHWLENIEPWCISRQLWWGHQIPVWFDDEGKEYCAATEAEAQAMAPGKTLKRDADVLDTWFSSGLWPIGTLGWPEDTEELQKYFPTSVLITGFDIIFFWVARMMMMQYAVVDQKPFDTVYVHALVRDEKGKKMSKSLGNVLDPLDLIDEYGADAVRFTLTAMAAMGRDLKLSTARIAGYRNFGTKLWNAHRFAEMNGVFEDSVPSVTYTSHADVNHTLNKWIIGETARVREEVDVALDNYRFNDAANALYAFVWGKVCDWYVELSKPLLQEDAPEAAETRQTLKWVLDQCLVLLHPIMPYITEELWQTTGSRAKMLVHGDWPTYTTANMLDAEADRELNWVIGLIESIRSARAQMHVPAGLKVPMLCTEMDSTAQAAWDGNEAMIKRLARVESLDKADGFPNGTVSIAAPGATFGLPLAGLIDIDAEKTRLQKSLDKLGKEIGGLKGRLNNPKFAASAPADVVAEAQSNLDARQEEADQLQAALNRLAELG</sequence>
<evidence type="ECO:0000256" key="2">
    <source>
        <dbReference type="ARBA" id="ARBA00011245"/>
    </source>
</evidence>
<feature type="domain" description="Methionyl/Valyl/Leucyl/Isoleucyl-tRNA synthetase anticodon-binding" evidence="14">
    <location>
        <begin position="706"/>
        <end position="850"/>
    </location>
</feature>
<evidence type="ECO:0000256" key="4">
    <source>
        <dbReference type="ARBA" id="ARBA00022490"/>
    </source>
</evidence>
<dbReference type="AlphaFoldDB" id="A0A0F9SDG4"/>
<dbReference type="EMBL" id="LAZR01000535">
    <property type="protein sequence ID" value="KKN65069.1"/>
    <property type="molecule type" value="Genomic_DNA"/>
</dbReference>
<keyword evidence="6" id="KW-0547">Nucleotide-binding</keyword>
<dbReference type="GO" id="GO:0004832">
    <property type="term" value="F:valine-tRNA ligase activity"/>
    <property type="evidence" value="ECO:0007669"/>
    <property type="project" value="UniProtKB-EC"/>
</dbReference>
<evidence type="ECO:0000256" key="6">
    <source>
        <dbReference type="ARBA" id="ARBA00022741"/>
    </source>
</evidence>
<keyword evidence="8" id="KW-0648">Protein biosynthesis</keyword>
<name>A0A0F9SDG4_9ZZZZ</name>
<dbReference type="SUPFAM" id="SSF47323">
    <property type="entry name" value="Anticodon-binding domain of a subclass of class I aminoacyl-tRNA synthetases"/>
    <property type="match status" value="1"/>
</dbReference>
<evidence type="ECO:0000256" key="1">
    <source>
        <dbReference type="ARBA" id="ARBA00004496"/>
    </source>
</evidence>
<organism evidence="16">
    <name type="scientific">marine sediment metagenome</name>
    <dbReference type="NCBI Taxonomy" id="412755"/>
    <lineage>
        <taxon>unclassified sequences</taxon>
        <taxon>metagenomes</taxon>
        <taxon>ecological metagenomes</taxon>
    </lineage>
</organism>
<dbReference type="Pfam" id="PF10458">
    <property type="entry name" value="Val_tRNA-synt_C"/>
    <property type="match status" value="1"/>
</dbReference>
<dbReference type="InterPro" id="IPR009080">
    <property type="entry name" value="tRNAsynth_Ia_anticodon-bd"/>
</dbReference>
<dbReference type="GO" id="GO:0002161">
    <property type="term" value="F:aminoacyl-tRNA deacylase activity"/>
    <property type="evidence" value="ECO:0007669"/>
    <property type="project" value="InterPro"/>
</dbReference>
<evidence type="ECO:0000256" key="3">
    <source>
        <dbReference type="ARBA" id="ARBA00013169"/>
    </source>
</evidence>
<dbReference type="PROSITE" id="PS00178">
    <property type="entry name" value="AA_TRNA_LIGASE_I"/>
    <property type="match status" value="1"/>
</dbReference>
<dbReference type="PRINTS" id="PR00986">
    <property type="entry name" value="TRNASYNTHVAL"/>
</dbReference>
<evidence type="ECO:0000256" key="5">
    <source>
        <dbReference type="ARBA" id="ARBA00022598"/>
    </source>
</evidence>
<dbReference type="FunFam" id="3.40.50.620:FF:000032">
    <property type="entry name" value="Valine--tRNA ligase"/>
    <property type="match status" value="1"/>
</dbReference>
<dbReference type="InterPro" id="IPR037118">
    <property type="entry name" value="Val-tRNA_synth_C_sf"/>
</dbReference>
<evidence type="ECO:0000256" key="10">
    <source>
        <dbReference type="ARBA" id="ARBA00029936"/>
    </source>
</evidence>
<evidence type="ECO:0000259" key="15">
    <source>
        <dbReference type="Pfam" id="PF10458"/>
    </source>
</evidence>
<dbReference type="InterPro" id="IPR014729">
    <property type="entry name" value="Rossmann-like_a/b/a_fold"/>
</dbReference>
<evidence type="ECO:0000256" key="12">
    <source>
        <dbReference type="SAM" id="Coils"/>
    </source>
</evidence>
<dbReference type="InterPro" id="IPR002300">
    <property type="entry name" value="aa-tRNA-synth_Ia"/>
</dbReference>
<dbReference type="NCBIfam" id="NF004349">
    <property type="entry name" value="PRK05729.1"/>
    <property type="match status" value="1"/>
</dbReference>
<dbReference type="SUPFAM" id="SSF46589">
    <property type="entry name" value="tRNA-binding arm"/>
    <property type="match status" value="1"/>
</dbReference>
<dbReference type="PANTHER" id="PTHR11946:SF93">
    <property type="entry name" value="VALINE--TRNA LIGASE, CHLOROPLASTIC_MITOCHONDRIAL 2"/>
    <property type="match status" value="1"/>
</dbReference>
<dbReference type="Pfam" id="PF00133">
    <property type="entry name" value="tRNA-synt_1"/>
    <property type="match status" value="1"/>
</dbReference>
<dbReference type="InterPro" id="IPR002303">
    <property type="entry name" value="Valyl-tRNA_ligase"/>
</dbReference>
<comment type="subunit">
    <text evidence="2">Monomer.</text>
</comment>
<dbReference type="Gene3D" id="3.90.740.10">
    <property type="entry name" value="Valyl/Leucyl/Isoleucyl-tRNA synthetase, editing domain"/>
    <property type="match status" value="1"/>
</dbReference>
<reference evidence="16" key="1">
    <citation type="journal article" date="2015" name="Nature">
        <title>Complex archaea that bridge the gap between prokaryotes and eukaryotes.</title>
        <authorList>
            <person name="Spang A."/>
            <person name="Saw J.H."/>
            <person name="Jorgensen S.L."/>
            <person name="Zaremba-Niedzwiedzka K."/>
            <person name="Martijn J."/>
            <person name="Lind A.E."/>
            <person name="van Eijk R."/>
            <person name="Schleper C."/>
            <person name="Guy L."/>
            <person name="Ettema T.J."/>
        </authorList>
    </citation>
    <scope>NUCLEOTIDE SEQUENCE</scope>
</reference>
<feature type="domain" description="Aminoacyl-tRNA synthetase class Ia" evidence="13">
    <location>
        <begin position="16"/>
        <end position="659"/>
    </location>
</feature>
<dbReference type="Gene3D" id="1.10.730.10">
    <property type="entry name" value="Isoleucyl-tRNA Synthetase, Domain 1"/>
    <property type="match status" value="1"/>
</dbReference>
<dbReference type="InterPro" id="IPR019499">
    <property type="entry name" value="Val-tRNA_synth_tRNA-bd"/>
</dbReference>
<proteinExistence type="inferred from homology"/>
<dbReference type="PANTHER" id="PTHR11946">
    <property type="entry name" value="VALYL-TRNA SYNTHETASES"/>
    <property type="match status" value="1"/>
</dbReference>